<keyword evidence="3" id="KW-0378">Hydrolase</keyword>
<dbReference type="STRING" id="7398.A0A1A9ZTH1"/>
<feature type="domain" description="Helicase C-terminal" evidence="8">
    <location>
        <begin position="404"/>
        <end position="608"/>
    </location>
</feature>
<dbReference type="GO" id="GO:0003724">
    <property type="term" value="F:RNA helicase activity"/>
    <property type="evidence" value="ECO:0007669"/>
    <property type="project" value="InterPro"/>
</dbReference>
<sequence length="1070" mass="121724">MVNSFILASNKMEMVKNLYDIENIIEESFELSEIKIANGQSSLLYNFNFKPVKANTDVTEELIPQEESVIAVAEKSGLKENESSRSIEKRARVVNTAEEAAEDSKRIKITESILDDICVDALKSCVIVHVIKSPESCTHEVAIYPGQEYVPLQSFVGKPAKCYAFVLDPFQKEAILCIDNQQSVLVSAHTSAGKTVVAEYAIAKSLNAKQRVIYTTPIKALSNQKYREFNEEFKDVGLVTGDVTINPSASCLIMTTEILRNMLYRGSEIMREVGWVVFDEIHYMRDKERGVVWEETLILLPDNVRYVFLSATIPNARQFAEWVCHLHKQPCHVVYTDYRPTPLQHYIFPAGGDGLHLIVDESGHFKEDNFNTAMAVLQSSGEAAKGDQKGRKGGIKGVNSGQSNIFKIVKMIMERNFAPVIIFSFSKKDCEVYAMQMAKLNFNTADEKKLVDEVFNNALDVLSEEDRQLPQVENVLPLLRRGIGIHHGGLLPILKEIIEILFGEGLLKALFATETFAMGLNMPARTVLFTAPRKFDGKDFRWISSGEYIQMAGRAGRRGLDDKGIVILMIDEKVSPAVGRDIVQGKADPINSAFHLTYNMVLNLLRVEEINPEYMLERSFFQFQNQSSIPELYKQVQEKQQELDKFRINEEHSVVSYHHIRTQLDSLGKEFRKWITKPEYLVPYLQPGRLVKVQNESDEFDWGIVVNFKKQSNNTRNPLKSETVVIIDVLLHVTEESAKNDEPKPCKKGQNGNMEVVPVVHKLISHISSLRVYYPNDLRPADNRRSVLKTINEVKKRFPKGPPLLNPITEMHIKDAEFKNIVDSIHKFEERLFAHPLHKSPNLDCMYTLYKGKLNVLEQLKIVKTKLKEARSLLQMDELKHRKRVLRRMEYCTAADVIEFKGRVACELSSADELLVTEMIFNGVFNDLTTPQTVALLSCFVCDEKSAETIKCTEELSGPLRSMQELARRIAKISTECKLELDEEAYVEKFKPFLMDVVLAWCKGASFLTVCKMTDIFEGSIIRCMRRLEELLRQMCQAAKTIGSTDLENKFSEGVRLLKRDIVFAASLYL</sequence>
<proteinExistence type="predicted"/>
<dbReference type="Proteomes" id="UP000092445">
    <property type="component" value="Unassembled WGS sequence"/>
</dbReference>
<dbReference type="GO" id="GO:0006401">
    <property type="term" value="P:RNA catabolic process"/>
    <property type="evidence" value="ECO:0007669"/>
    <property type="project" value="InterPro"/>
</dbReference>
<dbReference type="GO" id="GO:0003723">
    <property type="term" value="F:RNA binding"/>
    <property type="evidence" value="ECO:0007669"/>
    <property type="project" value="InterPro"/>
</dbReference>
<evidence type="ECO:0008006" key="11">
    <source>
        <dbReference type="Google" id="ProtNLM"/>
    </source>
</evidence>
<evidence type="ECO:0000259" key="7">
    <source>
        <dbReference type="PROSITE" id="PS51192"/>
    </source>
</evidence>
<evidence type="ECO:0000259" key="8">
    <source>
        <dbReference type="PROSITE" id="PS51194"/>
    </source>
</evidence>
<dbReference type="CDD" id="cd18024">
    <property type="entry name" value="DEXHc_Mtr4-like"/>
    <property type="match status" value="1"/>
</dbReference>
<dbReference type="Gene3D" id="1.10.3380.30">
    <property type="match status" value="2"/>
</dbReference>
<dbReference type="FunFam" id="3.40.50.300:FF:000083">
    <property type="entry name" value="ATP-dependent RNA helicase DOB1"/>
    <property type="match status" value="1"/>
</dbReference>
<dbReference type="Pfam" id="PF13234">
    <property type="entry name" value="MTR4_beta-barrel"/>
    <property type="match status" value="1"/>
</dbReference>
<dbReference type="InterPro" id="IPR048392">
    <property type="entry name" value="MTR4-like_stalk"/>
</dbReference>
<evidence type="ECO:0000313" key="10">
    <source>
        <dbReference type="Proteomes" id="UP000092445"/>
    </source>
</evidence>
<dbReference type="InterPro" id="IPR027417">
    <property type="entry name" value="P-loop_NTPase"/>
</dbReference>
<dbReference type="Gene3D" id="3.40.50.300">
    <property type="entry name" value="P-loop containing nucleotide triphosphate hydrolases"/>
    <property type="match status" value="2"/>
</dbReference>
<keyword evidence="10" id="KW-1185">Reference proteome</keyword>
<dbReference type="PROSITE" id="PS51194">
    <property type="entry name" value="HELICASE_CTER"/>
    <property type="match status" value="1"/>
</dbReference>
<keyword evidence="6" id="KW-0539">Nucleus</keyword>
<comment type="subcellular location">
    <subcellularLocation>
        <location evidence="1">Nucleus</location>
    </subcellularLocation>
</comment>
<protein>
    <recommendedName>
        <fullName evidence="11">Helicase ATP-binding domain-containing protein</fullName>
    </recommendedName>
</protein>
<dbReference type="GO" id="GO:0005634">
    <property type="term" value="C:nucleus"/>
    <property type="evidence" value="ECO:0007669"/>
    <property type="project" value="UniProtKB-SubCell"/>
</dbReference>
<dbReference type="Pfam" id="PF08148">
    <property type="entry name" value="DSHCT"/>
    <property type="match status" value="1"/>
</dbReference>
<dbReference type="InterPro" id="IPR012961">
    <property type="entry name" value="Ski2/MTR4_C"/>
</dbReference>
<dbReference type="PROSITE" id="PS51192">
    <property type="entry name" value="HELICASE_ATP_BIND_1"/>
    <property type="match status" value="1"/>
</dbReference>
<dbReference type="Pfam" id="PF00270">
    <property type="entry name" value="DEAD"/>
    <property type="match status" value="1"/>
</dbReference>
<dbReference type="EnsemblMetazoa" id="GPAI024402-RA">
    <property type="protein sequence ID" value="GPAI024402-PA"/>
    <property type="gene ID" value="GPAI024402"/>
</dbReference>
<keyword evidence="4" id="KW-0347">Helicase</keyword>
<evidence type="ECO:0000313" key="9">
    <source>
        <dbReference type="EnsemblMetazoa" id="GPAI024402-PA"/>
    </source>
</evidence>
<dbReference type="PIRSF" id="PIRSF005198">
    <property type="entry name" value="Antiviral_helicase_SKI2"/>
    <property type="match status" value="1"/>
</dbReference>
<dbReference type="VEuPathDB" id="VectorBase:GPAI024402"/>
<keyword evidence="5" id="KW-0067">ATP-binding</keyword>
<dbReference type="InterPro" id="IPR014001">
    <property type="entry name" value="Helicase_ATP-bd"/>
</dbReference>
<dbReference type="InterPro" id="IPR025696">
    <property type="entry name" value="Beta-barrel_MTR4"/>
</dbReference>
<reference evidence="9" key="2">
    <citation type="submission" date="2020-05" db="UniProtKB">
        <authorList>
            <consortium name="EnsemblMetazoa"/>
        </authorList>
    </citation>
    <scope>IDENTIFICATION</scope>
    <source>
        <strain evidence="9">IAEA</strain>
    </source>
</reference>
<dbReference type="InterPro" id="IPR011545">
    <property type="entry name" value="DEAD/DEAH_box_helicase_dom"/>
</dbReference>
<dbReference type="GO" id="GO:0005524">
    <property type="term" value="F:ATP binding"/>
    <property type="evidence" value="ECO:0007669"/>
    <property type="project" value="UniProtKB-KW"/>
</dbReference>
<keyword evidence="2" id="KW-0547">Nucleotide-binding</keyword>
<feature type="domain" description="Helicase ATP-binding" evidence="7">
    <location>
        <begin position="175"/>
        <end position="331"/>
    </location>
</feature>
<dbReference type="GO" id="GO:0016787">
    <property type="term" value="F:hydrolase activity"/>
    <property type="evidence" value="ECO:0007669"/>
    <property type="project" value="UniProtKB-KW"/>
</dbReference>
<evidence type="ECO:0000256" key="6">
    <source>
        <dbReference type="ARBA" id="ARBA00023242"/>
    </source>
</evidence>
<dbReference type="SMART" id="SM00487">
    <property type="entry name" value="DEXDc"/>
    <property type="match status" value="1"/>
</dbReference>
<dbReference type="InterPro" id="IPR001650">
    <property type="entry name" value="Helicase_C-like"/>
</dbReference>
<dbReference type="Pfam" id="PF21408">
    <property type="entry name" value="MTR4-like_stalk"/>
    <property type="match status" value="1"/>
</dbReference>
<dbReference type="SMART" id="SM00490">
    <property type="entry name" value="HELICc"/>
    <property type="match status" value="1"/>
</dbReference>
<reference evidence="10" key="1">
    <citation type="submission" date="2014-03" db="EMBL/GenBank/DDBJ databases">
        <authorList>
            <person name="Aksoy S."/>
            <person name="Warren W."/>
            <person name="Wilson R.K."/>
        </authorList>
    </citation>
    <scope>NUCLEOTIDE SEQUENCE [LARGE SCALE GENOMIC DNA]</scope>
    <source>
        <strain evidence="10">IAEA</strain>
    </source>
</reference>
<accession>A0A1A9ZTH1</accession>
<dbReference type="SMART" id="SM01142">
    <property type="entry name" value="DSHCT"/>
    <property type="match status" value="1"/>
</dbReference>
<name>A0A1A9ZTH1_GLOPL</name>
<evidence type="ECO:0000256" key="4">
    <source>
        <dbReference type="ARBA" id="ARBA00022806"/>
    </source>
</evidence>
<organism evidence="9 10">
    <name type="scientific">Glossina pallidipes</name>
    <name type="common">Tsetse fly</name>
    <dbReference type="NCBI Taxonomy" id="7398"/>
    <lineage>
        <taxon>Eukaryota</taxon>
        <taxon>Metazoa</taxon>
        <taxon>Ecdysozoa</taxon>
        <taxon>Arthropoda</taxon>
        <taxon>Hexapoda</taxon>
        <taxon>Insecta</taxon>
        <taxon>Pterygota</taxon>
        <taxon>Neoptera</taxon>
        <taxon>Endopterygota</taxon>
        <taxon>Diptera</taxon>
        <taxon>Brachycera</taxon>
        <taxon>Muscomorpha</taxon>
        <taxon>Hippoboscoidea</taxon>
        <taxon>Glossinidae</taxon>
        <taxon>Glossina</taxon>
    </lineage>
</organism>
<dbReference type="InterPro" id="IPR050699">
    <property type="entry name" value="RNA-DNA_Helicase"/>
</dbReference>
<evidence type="ECO:0000256" key="2">
    <source>
        <dbReference type="ARBA" id="ARBA00022741"/>
    </source>
</evidence>
<dbReference type="Gene3D" id="2.40.30.300">
    <property type="match status" value="1"/>
</dbReference>
<dbReference type="CDD" id="cd18795">
    <property type="entry name" value="SF2_C_Ski2"/>
    <property type="match status" value="1"/>
</dbReference>
<dbReference type="AlphaFoldDB" id="A0A1A9ZTH1"/>
<dbReference type="InterPro" id="IPR016438">
    <property type="entry name" value="SKI2-like"/>
</dbReference>
<evidence type="ECO:0000256" key="1">
    <source>
        <dbReference type="ARBA" id="ARBA00004123"/>
    </source>
</evidence>
<evidence type="ECO:0000256" key="3">
    <source>
        <dbReference type="ARBA" id="ARBA00022801"/>
    </source>
</evidence>
<evidence type="ECO:0000256" key="5">
    <source>
        <dbReference type="ARBA" id="ARBA00022840"/>
    </source>
</evidence>
<dbReference type="FunFam" id="1.10.3380.30:FF:000002">
    <property type="entry name" value="superkiller viralicidic activity 2-like 2"/>
    <property type="match status" value="1"/>
</dbReference>
<dbReference type="PANTHER" id="PTHR12131:SF7">
    <property type="entry name" value="EXOSOME RNA HELICASE MTR4"/>
    <property type="match status" value="1"/>
</dbReference>
<dbReference type="GO" id="GO:0000460">
    <property type="term" value="P:maturation of 5.8S rRNA"/>
    <property type="evidence" value="ECO:0007669"/>
    <property type="project" value="TreeGrafter"/>
</dbReference>
<dbReference type="CDD" id="cd13154">
    <property type="entry name" value="KOW_Mtr4"/>
    <property type="match status" value="1"/>
</dbReference>
<dbReference type="FunFam" id="3.40.50.300:FF:000141">
    <property type="entry name" value="ATP-dependent RNA helicase DOB1"/>
    <property type="match status" value="1"/>
</dbReference>
<dbReference type="PANTHER" id="PTHR12131">
    <property type="entry name" value="ATP-DEPENDENT RNA AND DNA HELICASE"/>
    <property type="match status" value="1"/>
</dbReference>
<dbReference type="SUPFAM" id="SSF52540">
    <property type="entry name" value="P-loop containing nucleoside triphosphate hydrolases"/>
    <property type="match status" value="1"/>
</dbReference>
<dbReference type="FunFam" id="2.40.30.300:FF:000002">
    <property type="entry name" value="superkiller viralicidic activity 2-like 2"/>
    <property type="match status" value="1"/>
</dbReference>